<dbReference type="PROSITE" id="PS50297">
    <property type="entry name" value="ANK_REP_REGION"/>
    <property type="match status" value="8"/>
</dbReference>
<evidence type="ECO:0000313" key="6">
    <source>
        <dbReference type="EMBL" id="KZZ87064.1"/>
    </source>
</evidence>
<evidence type="ECO:0000256" key="2">
    <source>
        <dbReference type="ARBA" id="ARBA00023043"/>
    </source>
</evidence>
<dbReference type="PANTHER" id="PTHR24123">
    <property type="entry name" value="ANKYRIN REPEAT-CONTAINING"/>
    <property type="match status" value="1"/>
</dbReference>
<evidence type="ECO:0000256" key="1">
    <source>
        <dbReference type="ARBA" id="ARBA00022737"/>
    </source>
</evidence>
<dbReference type="SUPFAM" id="SSF52540">
    <property type="entry name" value="P-loop containing nucleoside triphosphate hydrolases"/>
    <property type="match status" value="1"/>
</dbReference>
<dbReference type="InterPro" id="IPR054471">
    <property type="entry name" value="GPIID_WHD"/>
</dbReference>
<feature type="repeat" description="ANK" evidence="3">
    <location>
        <begin position="1257"/>
        <end position="1289"/>
    </location>
</feature>
<dbReference type="Proteomes" id="UP000078544">
    <property type="component" value="Unassembled WGS sequence"/>
</dbReference>
<dbReference type="InterPro" id="IPR035994">
    <property type="entry name" value="Nucleoside_phosphorylase_sf"/>
</dbReference>
<feature type="repeat" description="ANK" evidence="3">
    <location>
        <begin position="961"/>
        <end position="986"/>
    </location>
</feature>
<dbReference type="OrthoDB" id="4955385at2759"/>
<feature type="repeat" description="ANK" evidence="3">
    <location>
        <begin position="1222"/>
        <end position="1256"/>
    </location>
</feature>
<feature type="repeat" description="ANK" evidence="3">
    <location>
        <begin position="870"/>
        <end position="903"/>
    </location>
</feature>
<dbReference type="InterPro" id="IPR002110">
    <property type="entry name" value="Ankyrin_rpt"/>
</dbReference>
<dbReference type="InterPro" id="IPR051165">
    <property type="entry name" value="Multifunctional_ANK_Repeat"/>
</dbReference>
<dbReference type="Pfam" id="PF24883">
    <property type="entry name" value="NPHP3_N"/>
    <property type="match status" value="1"/>
</dbReference>
<dbReference type="PROSITE" id="PS50088">
    <property type="entry name" value="ANK_REPEAT"/>
    <property type="match status" value="8"/>
</dbReference>
<comment type="caution">
    <text evidence="6">The sequence shown here is derived from an EMBL/GenBank/DDBJ whole genome shotgun (WGS) entry which is preliminary data.</text>
</comment>
<feature type="repeat" description="ANK" evidence="3">
    <location>
        <begin position="1108"/>
        <end position="1140"/>
    </location>
</feature>
<evidence type="ECO:0000259" key="5">
    <source>
        <dbReference type="Pfam" id="PF24883"/>
    </source>
</evidence>
<dbReference type="SUPFAM" id="SSF48403">
    <property type="entry name" value="Ankyrin repeat"/>
    <property type="match status" value="2"/>
</dbReference>
<evidence type="ECO:0000313" key="7">
    <source>
        <dbReference type="Proteomes" id="UP000078544"/>
    </source>
</evidence>
<dbReference type="Pfam" id="PF22939">
    <property type="entry name" value="WHD_GPIID"/>
    <property type="match status" value="1"/>
</dbReference>
<organism evidence="6 7">
    <name type="scientific">Moelleriella libera RCEF 2490</name>
    <dbReference type="NCBI Taxonomy" id="1081109"/>
    <lineage>
        <taxon>Eukaryota</taxon>
        <taxon>Fungi</taxon>
        <taxon>Dikarya</taxon>
        <taxon>Ascomycota</taxon>
        <taxon>Pezizomycotina</taxon>
        <taxon>Sordariomycetes</taxon>
        <taxon>Hypocreomycetidae</taxon>
        <taxon>Hypocreales</taxon>
        <taxon>Clavicipitaceae</taxon>
        <taxon>Moelleriella</taxon>
    </lineage>
</organism>
<dbReference type="Gene3D" id="1.25.40.20">
    <property type="entry name" value="Ankyrin repeat-containing domain"/>
    <property type="match status" value="5"/>
</dbReference>
<feature type="domain" description="GPI inositol-deacylase winged helix" evidence="4">
    <location>
        <begin position="661"/>
        <end position="733"/>
    </location>
</feature>
<feature type="repeat" description="ANK" evidence="3">
    <location>
        <begin position="1013"/>
        <end position="1045"/>
    </location>
</feature>
<dbReference type="EMBL" id="AZGY01000044">
    <property type="protein sequence ID" value="KZZ87064.1"/>
    <property type="molecule type" value="Genomic_DNA"/>
</dbReference>
<keyword evidence="7" id="KW-1185">Reference proteome</keyword>
<protein>
    <submittedName>
        <fullName evidence="6">Ankyrin repeat-containing domain protein</fullName>
    </submittedName>
</protein>
<dbReference type="PANTHER" id="PTHR24123:SF33">
    <property type="entry name" value="PROTEIN HOS4"/>
    <property type="match status" value="1"/>
</dbReference>
<name>A0A167V5B0_9HYPO</name>
<dbReference type="PRINTS" id="PR01415">
    <property type="entry name" value="ANKYRIN"/>
</dbReference>
<sequence length="1511" mass="167345">MSFSIGGMRGAAAHPLTNDKYTVGWIAALPHEAIAAKAALDEVHGRRPSTKHPSDQNSYILGRISDHNVVIASLPGGVIGTISATTTAMHMLASFPSIRIGLMVGIGAGIPKLKKDRKTNKYRDFRDIRLGDVVVSQPAGIHGGVKQYDFGKAIAGGDFQPSGFLNSPPRALLNAVSVLRQLHEGGESDLPIILNQMLKKLHNATPSYEYPGPELDRLFEVTYNHPEDEETCEDCDETKEITRPDRPTNSSRVHCGVIASGNQAIKHPAVRDRLGNDCICFEMEAAGLMNDFPCLVIRGICDYADTHKNDSWQRYAAAAAAACAKEILRNMLDVEVEDERLARDVSQAVTEAIKQLLGDTVRHTERISKDVQVLSQGQTSKDNQAILNWLTPVDYATHHNDFINRRQPGTGQWFLDSAAFQAWLSKDKYTLFCPGIPGAGKTIITAIVIDYLRSMFQNDKSTAIAYIYCNFRQQDKQKTKDLLASLLKQLSQREHSIPESVRDLYDRHEKDQTRPSINEILNTINSVVAAYSRIFIVVDALDECHDDRSRTEFLSRVYDLQSRFGANFFATSRFIPNITEKFKGSTALEICATDDDVREFLLAELYMDSLIGKMSPKALKEGLKDLTKASKLSPDGSNALYDAYDKAMDRIKRQKGDLPWVAMQILSWIVKAKRTMTVLELQHALAVEVGKTKLDEENLPEIEDMVLACSGLVTVDKESLVIRLVHYTTQEYFERPEKDWFPQAETDITKICATYLSFRVFNSGFCQSDGDFEERLRSNPLYGYAAQNWGLHARKALCLQEVNDFLRSYNLREAASQALMAAQPWPGCSDYSQKVPRQMTGLHLAAYFGIYKAVETLLRYDVDADARDDGGRTPLSWAAASGHETVVEPLVLIDGVDINSQDNNGQTPLFWAAERGHKVVVKLLLAIKDVDETSSLKVTSSISCASRIAEKKANATLPDKRGRIPLHRASENGHVEVAKLLLGYGAPALPASSETTKEHATANPGVINMSDTSSKTPLHYAALYSRTDCVQLLLGRGAKITADMDYMTALHYTVSNRSEEVAQSLLDAVVSINTGVARWDWSRGKPETKARCVPDNGSDAVVDCSIHSGLTALHYAALTGCKKMTEYLLAQGANQNARSVYDETPLHLALKRDLYGPSWRDAPDRWNDPVYRIEQALDNIGYDPDDDGEYGEMWDVVEQHRLAVLTSLLNKGSTDVNAKDEDGASPLHCVKYENNKAPNMIKLLIERGADISAKNNQGQTALHLACSKPCLRSFIALVEQGADTAAVDLKGQNVFHYAAHAGNTKLVKAIAQKWPATLLAARDKHGRNALHHLTREPYNVDEEAIKSLISAGVSVKDLDEEGSSPLSLYLTTFLPLPPNAAGVVRLFFQYGSNSSFKTHGELNLAHLYAQSCGNTADVLQTLEEFGVDLAAKDCEGRTVLHHAAIAGSLTEQAFHFLRDQVGLDEHLQDHHGKTPLQYATEERLKQRDPSIYDPDCWFRTERILLSEPELS</sequence>
<dbReference type="GO" id="GO:0003824">
    <property type="term" value="F:catalytic activity"/>
    <property type="evidence" value="ECO:0007669"/>
    <property type="project" value="InterPro"/>
</dbReference>
<dbReference type="Pfam" id="PF00023">
    <property type="entry name" value="Ank"/>
    <property type="match status" value="1"/>
</dbReference>
<keyword evidence="2 3" id="KW-0040">ANK repeat</keyword>
<dbReference type="InterPro" id="IPR027417">
    <property type="entry name" value="P-loop_NTPase"/>
</dbReference>
<keyword evidence="1" id="KW-0677">Repeat</keyword>
<accession>A0A167V5B0</accession>
<feature type="repeat" description="ANK" evidence="3">
    <location>
        <begin position="904"/>
        <end position="925"/>
    </location>
</feature>
<dbReference type="Gene3D" id="3.40.50.300">
    <property type="entry name" value="P-loop containing nucleotide triphosphate hydrolases"/>
    <property type="match status" value="1"/>
</dbReference>
<proteinExistence type="predicted"/>
<dbReference type="SMART" id="SM00248">
    <property type="entry name" value="ANK"/>
    <property type="match status" value="15"/>
</dbReference>
<feature type="domain" description="Nephrocystin 3-like N-terminal" evidence="5">
    <location>
        <begin position="409"/>
        <end position="573"/>
    </location>
</feature>
<dbReference type="InterPro" id="IPR056884">
    <property type="entry name" value="NPHP3-like_N"/>
</dbReference>
<reference evidence="6 7" key="1">
    <citation type="journal article" date="2016" name="Genome Biol. Evol.">
        <title>Divergent and convergent evolution of fungal pathogenicity.</title>
        <authorList>
            <person name="Shang Y."/>
            <person name="Xiao G."/>
            <person name="Zheng P."/>
            <person name="Cen K."/>
            <person name="Zhan S."/>
            <person name="Wang C."/>
        </authorList>
    </citation>
    <scope>NUCLEOTIDE SEQUENCE [LARGE SCALE GENOMIC DNA]</scope>
    <source>
        <strain evidence="6 7">RCEF 2490</strain>
    </source>
</reference>
<dbReference type="SUPFAM" id="SSF53167">
    <property type="entry name" value="Purine and uridine phosphorylases"/>
    <property type="match status" value="1"/>
</dbReference>
<dbReference type="Gene3D" id="3.40.50.1580">
    <property type="entry name" value="Nucleoside phosphorylase domain"/>
    <property type="match status" value="1"/>
</dbReference>
<dbReference type="STRING" id="1081109.A0A167V5B0"/>
<dbReference type="GO" id="GO:0009116">
    <property type="term" value="P:nucleoside metabolic process"/>
    <property type="evidence" value="ECO:0007669"/>
    <property type="project" value="InterPro"/>
</dbReference>
<evidence type="ECO:0000256" key="3">
    <source>
        <dbReference type="PROSITE-ProRule" id="PRU00023"/>
    </source>
</evidence>
<evidence type="ECO:0000259" key="4">
    <source>
        <dbReference type="Pfam" id="PF22939"/>
    </source>
</evidence>
<gene>
    <name evidence="6" type="ORF">AAL_08452</name>
</gene>
<dbReference type="InterPro" id="IPR036770">
    <property type="entry name" value="Ankyrin_rpt-contain_sf"/>
</dbReference>
<feature type="repeat" description="ANK" evidence="3">
    <location>
        <begin position="837"/>
        <end position="869"/>
    </location>
</feature>
<dbReference type="Pfam" id="PF12796">
    <property type="entry name" value="Ank_2"/>
    <property type="match status" value="4"/>
</dbReference>